<keyword evidence="1" id="KW-1133">Transmembrane helix</keyword>
<dbReference type="EMBL" id="JASNVH010000003">
    <property type="protein sequence ID" value="MDK4306436.1"/>
    <property type="molecule type" value="Genomic_DNA"/>
</dbReference>
<keyword evidence="1" id="KW-0812">Transmembrane</keyword>
<name>A0AAP4BNU2_9CORY</name>
<organism evidence="2 3">
    <name type="scientific">Corynebacterium pseudodiphtheriticum</name>
    <dbReference type="NCBI Taxonomy" id="37637"/>
    <lineage>
        <taxon>Bacteria</taxon>
        <taxon>Bacillati</taxon>
        <taxon>Actinomycetota</taxon>
        <taxon>Actinomycetes</taxon>
        <taxon>Mycobacteriales</taxon>
        <taxon>Corynebacteriaceae</taxon>
        <taxon>Corynebacterium</taxon>
    </lineage>
</organism>
<sequence>MLSRKGHHRSITTQLLFNAGAAVPAGLGYSLLLHEHWLAAVLCFACAIGSGVWLFHDYLVSVSTEEYRDTDYTPQQKLMLYLPIFPWSVFLPLPIAQLDGVLHPAASIALTAAVATIGLAFQILGINIGPRRVGKRRIQQALRKSDMEEITSERLELVARHPKVLRGLAAVGAGDNVFINVTEFAGAIHRDTDEVITELETLRKAHLVEAKKITVREQPHKWQYSLTPAGIRCLQHYRQGR</sequence>
<evidence type="ECO:0000313" key="3">
    <source>
        <dbReference type="Proteomes" id="UP001224412"/>
    </source>
</evidence>
<evidence type="ECO:0000256" key="1">
    <source>
        <dbReference type="SAM" id="Phobius"/>
    </source>
</evidence>
<keyword evidence="1" id="KW-0472">Membrane</keyword>
<proteinExistence type="predicted"/>
<feature type="transmembrane region" description="Helical" evidence="1">
    <location>
        <begin position="78"/>
        <end position="96"/>
    </location>
</feature>
<reference evidence="2" key="1">
    <citation type="submission" date="2023-05" db="EMBL/GenBank/DDBJ databases">
        <title>Metabolic capabilities are highly conserved among human nasal-associated Corynebacterium species in pangenomic analyses.</title>
        <authorList>
            <person name="Tran T.H."/>
            <person name="Roberts A.Q."/>
            <person name="Escapa I.F."/>
            <person name="Gao W."/>
            <person name="Conlan S."/>
            <person name="Kong H."/>
            <person name="Segre J.A."/>
            <person name="Kelly M.S."/>
            <person name="Lemon K.P."/>
        </authorList>
    </citation>
    <scope>NUCLEOTIDE SEQUENCE</scope>
    <source>
        <strain evidence="2">KPL2773</strain>
    </source>
</reference>
<evidence type="ECO:0000313" key="2">
    <source>
        <dbReference type="EMBL" id="MDK4306436.1"/>
    </source>
</evidence>
<feature type="transmembrane region" description="Helical" evidence="1">
    <location>
        <begin position="37"/>
        <end position="58"/>
    </location>
</feature>
<dbReference type="AlphaFoldDB" id="A0AAP4BNU2"/>
<feature type="transmembrane region" description="Helical" evidence="1">
    <location>
        <begin position="12"/>
        <end position="31"/>
    </location>
</feature>
<protein>
    <submittedName>
        <fullName evidence="2">Uncharacterized protein</fullName>
    </submittedName>
</protein>
<dbReference type="Proteomes" id="UP001224412">
    <property type="component" value="Unassembled WGS sequence"/>
</dbReference>
<accession>A0AAP4BNU2</accession>
<feature type="transmembrane region" description="Helical" evidence="1">
    <location>
        <begin position="108"/>
        <end position="129"/>
    </location>
</feature>
<dbReference type="RefSeq" id="WP_284588952.1">
    <property type="nucleotide sequence ID" value="NZ_JASNUC010000007.1"/>
</dbReference>
<comment type="caution">
    <text evidence="2">The sequence shown here is derived from an EMBL/GenBank/DDBJ whole genome shotgun (WGS) entry which is preliminary data.</text>
</comment>
<gene>
    <name evidence="2" type="ORF">QPX42_02560</name>
</gene>